<proteinExistence type="inferred from homology"/>
<comment type="caution">
    <text evidence="9">The sequence shown here is derived from an EMBL/GenBank/DDBJ whole genome shotgun (WGS) entry which is preliminary data.</text>
</comment>
<keyword evidence="4" id="KW-0812">Transmembrane</keyword>
<dbReference type="PANTHER" id="PTHR35093:SF8">
    <property type="entry name" value="OUTER MEMBRANE PROTEIN NMB0088-RELATED"/>
    <property type="match status" value="1"/>
</dbReference>
<organism evidence="9 10">
    <name type="scientific">Legionella waltersii</name>
    <dbReference type="NCBI Taxonomy" id="66969"/>
    <lineage>
        <taxon>Bacteria</taxon>
        <taxon>Pseudomonadati</taxon>
        <taxon>Pseudomonadota</taxon>
        <taxon>Gammaproteobacteria</taxon>
        <taxon>Legionellales</taxon>
        <taxon>Legionellaceae</taxon>
        <taxon>Legionella</taxon>
    </lineage>
</organism>
<dbReference type="PANTHER" id="PTHR35093">
    <property type="entry name" value="OUTER MEMBRANE PROTEIN NMB0088-RELATED"/>
    <property type="match status" value="1"/>
</dbReference>
<evidence type="ECO:0000256" key="6">
    <source>
        <dbReference type="ARBA" id="ARBA00023136"/>
    </source>
</evidence>
<evidence type="ECO:0000256" key="3">
    <source>
        <dbReference type="ARBA" id="ARBA00022452"/>
    </source>
</evidence>
<dbReference type="Proteomes" id="UP000054729">
    <property type="component" value="Unassembled WGS sequence"/>
</dbReference>
<dbReference type="InterPro" id="IPR005017">
    <property type="entry name" value="OMPP1/FadL/TodX"/>
</dbReference>
<dbReference type="RefSeq" id="WP_058481439.1">
    <property type="nucleotide sequence ID" value="NZ_CAAAIQ010000012.1"/>
</dbReference>
<keyword evidence="6" id="KW-0472">Membrane</keyword>
<evidence type="ECO:0000313" key="10">
    <source>
        <dbReference type="Proteomes" id="UP000054729"/>
    </source>
</evidence>
<evidence type="ECO:0000313" key="9">
    <source>
        <dbReference type="EMBL" id="KTD74779.1"/>
    </source>
</evidence>
<sequence>MKKWTTGIVCLFTLNAHANVIQYFAGISYNNPSELFKIKKSQIIFGATTSYADLKFTGSVLNFNTFGYGSGTNHSRTSTIWPYGRVAKRLNDKAVFAIDVTQPFNSNLNWGTYAFTNYAATQNYLTDIDLSPKLSFALSQKIQIGGGINFNYLLKNEVNWAFPTGQTTYANLVNRSDSFGVGYNLGATFILNQTNFLGLTYYSRIKQNTSGVSYLGTTANGNFQFGFSMPATTIVSYLHIFNPKWLISLQVFQSEWNANQKARLFNTAAPAPFSNFVFDMNFSKSYAYSVFLRKQWTEKLGIAVAGMIDDGPEHDHLRTIVFPSDTQYFLGLVGDYHFTENTSTELLVGQVYSHPSIQNRVMTANGPVPFTTGQVTINASVVDLKFKIEG</sequence>
<gene>
    <name evidence="9" type="ORF">Lwal_2820</name>
</gene>
<comment type="similarity">
    <text evidence="2">Belongs to the OmpP1/FadL family.</text>
</comment>
<protein>
    <submittedName>
        <fullName evidence="9">Outer membrane protein</fullName>
    </submittedName>
</protein>
<dbReference type="SUPFAM" id="SSF56935">
    <property type="entry name" value="Porins"/>
    <property type="match status" value="1"/>
</dbReference>
<dbReference type="STRING" id="66969.Lwal_2820"/>
<keyword evidence="3" id="KW-1134">Transmembrane beta strand</keyword>
<dbReference type="Pfam" id="PF03349">
    <property type="entry name" value="Toluene_X"/>
    <property type="match status" value="1"/>
</dbReference>
<evidence type="ECO:0000256" key="1">
    <source>
        <dbReference type="ARBA" id="ARBA00004571"/>
    </source>
</evidence>
<keyword evidence="10" id="KW-1185">Reference proteome</keyword>
<keyword evidence="7" id="KW-0998">Cell outer membrane</keyword>
<evidence type="ECO:0000256" key="8">
    <source>
        <dbReference type="SAM" id="SignalP"/>
    </source>
</evidence>
<feature type="signal peptide" evidence="8">
    <location>
        <begin position="1"/>
        <end position="18"/>
    </location>
</feature>
<feature type="chain" id="PRO_5006919261" evidence="8">
    <location>
        <begin position="19"/>
        <end position="390"/>
    </location>
</feature>
<dbReference type="Gene3D" id="2.40.160.60">
    <property type="entry name" value="Outer membrane protein transport protein (OMPP1/FadL/TodX)"/>
    <property type="match status" value="1"/>
</dbReference>
<dbReference type="GO" id="GO:0009279">
    <property type="term" value="C:cell outer membrane"/>
    <property type="evidence" value="ECO:0007669"/>
    <property type="project" value="UniProtKB-SubCell"/>
</dbReference>
<dbReference type="OrthoDB" id="5641522at2"/>
<reference evidence="9 10" key="1">
    <citation type="submission" date="2015-11" db="EMBL/GenBank/DDBJ databases">
        <title>Genomic analysis of 38 Legionella species identifies large and diverse effector repertoires.</title>
        <authorList>
            <person name="Burstein D."/>
            <person name="Amaro F."/>
            <person name="Zusman T."/>
            <person name="Lifshitz Z."/>
            <person name="Cohen O."/>
            <person name="Gilbert J.A."/>
            <person name="Pupko T."/>
            <person name="Shuman H.A."/>
            <person name="Segal G."/>
        </authorList>
    </citation>
    <scope>NUCLEOTIDE SEQUENCE [LARGE SCALE GENOMIC DNA]</scope>
    <source>
        <strain evidence="9 10">ATCC 51914</strain>
    </source>
</reference>
<dbReference type="AlphaFoldDB" id="A0A0W1A0B1"/>
<evidence type="ECO:0000256" key="7">
    <source>
        <dbReference type="ARBA" id="ARBA00023237"/>
    </source>
</evidence>
<evidence type="ECO:0000256" key="4">
    <source>
        <dbReference type="ARBA" id="ARBA00022692"/>
    </source>
</evidence>
<comment type="subcellular location">
    <subcellularLocation>
        <location evidence="1">Cell outer membrane</location>
        <topology evidence="1">Multi-pass membrane protein</topology>
    </subcellularLocation>
</comment>
<dbReference type="EMBL" id="LNZB01000060">
    <property type="protein sequence ID" value="KTD74779.1"/>
    <property type="molecule type" value="Genomic_DNA"/>
</dbReference>
<evidence type="ECO:0000256" key="5">
    <source>
        <dbReference type="ARBA" id="ARBA00022729"/>
    </source>
</evidence>
<dbReference type="PATRIC" id="fig|66969.6.peg.3054"/>
<accession>A0A0W1A0B1</accession>
<evidence type="ECO:0000256" key="2">
    <source>
        <dbReference type="ARBA" id="ARBA00008163"/>
    </source>
</evidence>
<dbReference type="GO" id="GO:0015483">
    <property type="term" value="F:long-chain fatty acid transporting porin activity"/>
    <property type="evidence" value="ECO:0007669"/>
    <property type="project" value="TreeGrafter"/>
</dbReference>
<keyword evidence="5 8" id="KW-0732">Signal</keyword>
<name>A0A0W1A0B1_9GAMM</name>